<evidence type="ECO:0000313" key="1">
    <source>
        <dbReference type="EMBL" id="TDP33236.1"/>
    </source>
</evidence>
<keyword evidence="2" id="KW-1185">Reference proteome</keyword>
<gene>
    <name evidence="1" type="ORF">DEU29_10755</name>
</gene>
<protein>
    <submittedName>
        <fullName evidence="1">Uncharacterized protein</fullName>
    </submittedName>
</protein>
<accession>A0A4R6P798</accession>
<comment type="caution">
    <text evidence="1">The sequence shown here is derived from an EMBL/GenBank/DDBJ whole genome shotgun (WGS) entry which is preliminary data.</text>
</comment>
<name>A0A4R6P798_9GAMM</name>
<proteinExistence type="predicted"/>
<sequence>MTVAHAEYVYAGVKSDKHNITQHTTLDRQGLNYHQTLLQADVENETSDLDSLTTTPELPPWHRLSFGQPSALSLANVAFKFSFPQSRAPPVIC</sequence>
<dbReference type="AlphaFoldDB" id="A0A4R6P798"/>
<dbReference type="EMBL" id="SNXI01000007">
    <property type="protein sequence ID" value="TDP33236.1"/>
    <property type="molecule type" value="Genomic_DNA"/>
</dbReference>
<dbReference type="Proteomes" id="UP000295531">
    <property type="component" value="Unassembled WGS sequence"/>
</dbReference>
<dbReference type="RefSeq" id="WP_133539546.1">
    <property type="nucleotide sequence ID" value="NZ_SNXI01000007.1"/>
</dbReference>
<organism evidence="1 2">
    <name type="scientific">Idiomarina aquatica</name>
    <dbReference type="NCBI Taxonomy" id="1327752"/>
    <lineage>
        <taxon>Bacteria</taxon>
        <taxon>Pseudomonadati</taxon>
        <taxon>Pseudomonadota</taxon>
        <taxon>Gammaproteobacteria</taxon>
        <taxon>Alteromonadales</taxon>
        <taxon>Idiomarinaceae</taxon>
        <taxon>Idiomarina</taxon>
    </lineage>
</organism>
<reference evidence="1 2" key="1">
    <citation type="submission" date="2019-03" db="EMBL/GenBank/DDBJ databases">
        <title>Freshwater and sediment microbial communities from various areas in North America, analyzing microbe dynamics in response to fracking.</title>
        <authorList>
            <person name="Lamendella R."/>
        </authorList>
    </citation>
    <scope>NUCLEOTIDE SEQUENCE [LARGE SCALE GENOMIC DNA]</scope>
    <source>
        <strain evidence="1 2">18_TX</strain>
    </source>
</reference>
<evidence type="ECO:0000313" key="2">
    <source>
        <dbReference type="Proteomes" id="UP000295531"/>
    </source>
</evidence>